<keyword evidence="4" id="KW-0515">Mutator protein</keyword>
<dbReference type="InterPro" id="IPR001126">
    <property type="entry name" value="UmuC"/>
</dbReference>
<keyword evidence="4" id="KW-0460">Magnesium</keyword>
<evidence type="ECO:0000313" key="7">
    <source>
        <dbReference type="EMBL" id="MCA5893160.1"/>
    </source>
</evidence>
<protein>
    <recommendedName>
        <fullName evidence="4">DNA polymerase IV</fullName>
        <shortName evidence="4">Pol IV</shortName>
        <ecNumber evidence="4">2.7.7.7</ecNumber>
    </recommendedName>
</protein>
<comment type="similarity">
    <text evidence="1 4">Belongs to the DNA polymerase type-Y family.</text>
</comment>
<dbReference type="GO" id="GO:0003887">
    <property type="term" value="F:DNA-directed DNA polymerase activity"/>
    <property type="evidence" value="ECO:0007669"/>
    <property type="project" value="UniProtKB-EC"/>
</dbReference>
<sequence length="425" mass="45500">MSRGPRAAGAFRDWGSDESGTSILHVDMDAFFASCELVRRPELRGRPMVVGGQGRGVVLAATYEARAFGVRSAMSMAAALRLCPHLVVVPPEHGLYHSVSESVMEMLGEVTALVERVSVDEAFLDVSGARRRLGSPTQIGARLRERVRAEHGITCSVGIAQNKFVAKLASTHAKPDGLMLVPAAATVSFLRTLPVGALWGVGEKTEAALARWGVTTVAELADCDVPSLQAAVGSVAGAHLHDLAWGRDPRPVVPGREERSVGAETTFARDLWDLGAVEDRVLELADRVAARMRHQGVVARTVSVKVRTSDFRTLTRARTLGTPTDVAREIFLVARELLAAADLRGLPVRLVGVRGENLQQRAGLAEQPTLEEALDPRREARREVEVTLDAVREKFGRSAIRLGASGTRGPQEHPPTTAPGAAGLS</sequence>
<keyword evidence="4" id="KW-0238">DNA-binding</keyword>
<dbReference type="InterPro" id="IPR036775">
    <property type="entry name" value="DNA_pol_Y-fam_lit_finger_sf"/>
</dbReference>
<evidence type="ECO:0000256" key="4">
    <source>
        <dbReference type="HAMAP-Rule" id="MF_01113"/>
    </source>
</evidence>
<dbReference type="PANTHER" id="PTHR11076:SF33">
    <property type="entry name" value="DNA POLYMERASE KAPPA"/>
    <property type="match status" value="1"/>
</dbReference>
<dbReference type="Gene3D" id="3.30.1490.100">
    <property type="entry name" value="DNA polymerase, Y-family, little finger domain"/>
    <property type="match status" value="1"/>
</dbReference>
<dbReference type="PANTHER" id="PTHR11076">
    <property type="entry name" value="DNA REPAIR POLYMERASE UMUC / TRANSFERASE FAMILY MEMBER"/>
    <property type="match status" value="1"/>
</dbReference>
<feature type="binding site" evidence="4">
    <location>
        <position position="27"/>
    </location>
    <ligand>
        <name>Mg(2+)</name>
        <dbReference type="ChEBI" id="CHEBI:18420"/>
    </ligand>
</feature>
<accession>A0ABS7ZDP6</accession>
<feature type="active site" evidence="4">
    <location>
        <position position="121"/>
    </location>
</feature>
<evidence type="ECO:0000313" key="8">
    <source>
        <dbReference type="Proteomes" id="UP001319870"/>
    </source>
</evidence>
<keyword evidence="4" id="KW-0479">Metal-binding</keyword>
<dbReference type="Gene3D" id="1.10.150.20">
    <property type="entry name" value="5' to 3' exonuclease, C-terminal subdomain"/>
    <property type="match status" value="1"/>
</dbReference>
<comment type="subunit">
    <text evidence="4">Monomer.</text>
</comment>
<dbReference type="NCBIfam" id="NF002677">
    <property type="entry name" value="PRK02406.1"/>
    <property type="match status" value="1"/>
</dbReference>
<dbReference type="PROSITE" id="PS50173">
    <property type="entry name" value="UMUC"/>
    <property type="match status" value="1"/>
</dbReference>
<dbReference type="SUPFAM" id="SSF56672">
    <property type="entry name" value="DNA/RNA polymerases"/>
    <property type="match status" value="1"/>
</dbReference>
<dbReference type="RefSeq" id="WP_225564930.1">
    <property type="nucleotide sequence ID" value="NZ_JAIXCQ010000004.1"/>
</dbReference>
<dbReference type="CDD" id="cd03586">
    <property type="entry name" value="PolY_Pol_IV_kappa"/>
    <property type="match status" value="1"/>
</dbReference>
<dbReference type="SUPFAM" id="SSF100879">
    <property type="entry name" value="Lesion bypass DNA polymerase (Y-family), little finger domain"/>
    <property type="match status" value="1"/>
</dbReference>
<comment type="caution">
    <text evidence="7">The sequence shown here is derived from an EMBL/GenBank/DDBJ whole genome shotgun (WGS) entry which is preliminary data.</text>
</comment>
<comment type="function">
    <text evidence="2 4">Poorly processive, error-prone DNA polymerase involved in untargeted mutagenesis. Copies undamaged DNA at stalled replication forks, which arise in vivo from mismatched or misaligned primer ends. These misaligned primers can be extended by PolIV. Exhibits no 3'-5' exonuclease (proofreading) activity. May be involved in translesional synthesis, in conjunction with the beta clamp from PolIII.</text>
</comment>
<comment type="cofactor">
    <cofactor evidence="4">
        <name>Mg(2+)</name>
        <dbReference type="ChEBI" id="CHEBI:18420"/>
    </cofactor>
    <text evidence="4">Binds 2 magnesium ions per subunit.</text>
</comment>
<keyword evidence="8" id="KW-1185">Reference proteome</keyword>
<evidence type="ECO:0000259" key="6">
    <source>
        <dbReference type="PROSITE" id="PS50173"/>
    </source>
</evidence>
<keyword evidence="4" id="KW-0963">Cytoplasm</keyword>
<feature type="site" description="Substrate discrimination" evidence="4">
    <location>
        <position position="32"/>
    </location>
</feature>
<dbReference type="Pfam" id="PF11799">
    <property type="entry name" value="IMS_C"/>
    <property type="match status" value="1"/>
</dbReference>
<comment type="catalytic activity">
    <reaction evidence="3 4">
        <text>DNA(n) + a 2'-deoxyribonucleoside 5'-triphosphate = DNA(n+1) + diphosphate</text>
        <dbReference type="Rhea" id="RHEA:22508"/>
        <dbReference type="Rhea" id="RHEA-COMP:17339"/>
        <dbReference type="Rhea" id="RHEA-COMP:17340"/>
        <dbReference type="ChEBI" id="CHEBI:33019"/>
        <dbReference type="ChEBI" id="CHEBI:61560"/>
        <dbReference type="ChEBI" id="CHEBI:173112"/>
        <dbReference type="EC" id="2.7.7.7"/>
    </reaction>
</comment>
<keyword evidence="4" id="KW-0239">DNA-directed DNA polymerase</keyword>
<keyword evidence="4" id="KW-0235">DNA replication</keyword>
<evidence type="ECO:0000256" key="3">
    <source>
        <dbReference type="ARBA" id="ARBA00049244"/>
    </source>
</evidence>
<dbReference type="Gene3D" id="3.30.70.270">
    <property type="match status" value="1"/>
</dbReference>
<feature type="domain" description="UmuC" evidence="6">
    <location>
        <begin position="23"/>
        <end position="202"/>
    </location>
</feature>
<proteinExistence type="inferred from homology"/>
<keyword evidence="4" id="KW-0234">DNA repair</keyword>
<feature type="binding site" evidence="4">
    <location>
        <position position="120"/>
    </location>
    <ligand>
        <name>Mg(2+)</name>
        <dbReference type="ChEBI" id="CHEBI:18420"/>
    </ligand>
</feature>
<dbReference type="HAMAP" id="MF_01113">
    <property type="entry name" value="DNApol_IV"/>
    <property type="match status" value="1"/>
</dbReference>
<dbReference type="EC" id="2.7.7.7" evidence="4"/>
<dbReference type="NCBIfam" id="NF003015">
    <property type="entry name" value="PRK03858.1"/>
    <property type="match status" value="1"/>
</dbReference>
<evidence type="ECO:0000256" key="1">
    <source>
        <dbReference type="ARBA" id="ARBA00010945"/>
    </source>
</evidence>
<dbReference type="Gene3D" id="3.40.1170.60">
    <property type="match status" value="1"/>
</dbReference>
<dbReference type="InterPro" id="IPR043502">
    <property type="entry name" value="DNA/RNA_pol_sf"/>
</dbReference>
<dbReference type="EMBL" id="JAIXCQ010000004">
    <property type="protein sequence ID" value="MCA5893160.1"/>
    <property type="molecule type" value="Genomic_DNA"/>
</dbReference>
<comment type="subcellular location">
    <subcellularLocation>
        <location evidence="4">Cytoplasm</location>
    </subcellularLocation>
</comment>
<keyword evidence="4" id="KW-0227">DNA damage</keyword>
<name>A0ABS7ZDP6_9MICO</name>
<dbReference type="InterPro" id="IPR050116">
    <property type="entry name" value="DNA_polymerase-Y"/>
</dbReference>
<feature type="region of interest" description="Disordered" evidence="5">
    <location>
        <begin position="399"/>
        <end position="425"/>
    </location>
</feature>
<dbReference type="Proteomes" id="UP001319870">
    <property type="component" value="Unassembled WGS sequence"/>
</dbReference>
<gene>
    <name evidence="4 7" type="primary">dinB</name>
    <name evidence="7" type="ORF">LEP48_07290</name>
</gene>
<dbReference type="InterPro" id="IPR043128">
    <property type="entry name" value="Rev_trsase/Diguanyl_cyclase"/>
</dbReference>
<reference evidence="7 8" key="1">
    <citation type="submission" date="2021-09" db="EMBL/GenBank/DDBJ databases">
        <title>Isoptericola luteus sp. nov., a novel bacterium isolated from Harbin, the capital city of Heilongjiang province.</title>
        <authorList>
            <person name="Li J."/>
        </authorList>
    </citation>
    <scope>NUCLEOTIDE SEQUENCE [LARGE SCALE GENOMIC DNA]</scope>
    <source>
        <strain evidence="7 8">NEAU-Y5</strain>
    </source>
</reference>
<organism evidence="7 8">
    <name type="scientific">Isoptericola luteus</name>
    <dbReference type="NCBI Taxonomy" id="2879484"/>
    <lineage>
        <taxon>Bacteria</taxon>
        <taxon>Bacillati</taxon>
        <taxon>Actinomycetota</taxon>
        <taxon>Actinomycetes</taxon>
        <taxon>Micrococcales</taxon>
        <taxon>Promicromonosporaceae</taxon>
        <taxon>Isoptericola</taxon>
    </lineage>
</organism>
<keyword evidence="4 7" id="KW-0548">Nucleotidyltransferase</keyword>
<keyword evidence="4 7" id="KW-0808">Transferase</keyword>
<evidence type="ECO:0000256" key="2">
    <source>
        <dbReference type="ARBA" id="ARBA00025589"/>
    </source>
</evidence>
<dbReference type="Pfam" id="PF00817">
    <property type="entry name" value="IMS"/>
    <property type="match status" value="1"/>
</dbReference>
<evidence type="ECO:0000256" key="5">
    <source>
        <dbReference type="SAM" id="MobiDB-lite"/>
    </source>
</evidence>
<dbReference type="InterPro" id="IPR017961">
    <property type="entry name" value="DNA_pol_Y-fam_little_finger"/>
</dbReference>
<dbReference type="InterPro" id="IPR022880">
    <property type="entry name" value="DNApol_IV"/>
</dbReference>